<reference evidence="2" key="2">
    <citation type="submission" date="2024-04" db="EMBL/GenBank/DDBJ databases">
        <authorList>
            <person name="Chen Y."/>
            <person name="Shah S."/>
            <person name="Dougan E. K."/>
            <person name="Thang M."/>
            <person name="Chan C."/>
        </authorList>
    </citation>
    <scope>NUCLEOTIDE SEQUENCE [LARGE SCALE GENOMIC DNA]</scope>
</reference>
<dbReference type="OrthoDB" id="436369at2759"/>
<name>A0A9P1BI23_9DINO</name>
<gene>
    <name evidence="1" type="ORF">C1SCF055_LOCUS1431</name>
</gene>
<dbReference type="Proteomes" id="UP001152797">
    <property type="component" value="Unassembled WGS sequence"/>
</dbReference>
<dbReference type="AlphaFoldDB" id="A0A9P1BI23"/>
<accession>A0A9P1BI23</accession>
<dbReference type="EMBL" id="CAMXCT030000040">
    <property type="protein sequence ID" value="CAL4760207.1"/>
    <property type="molecule type" value="Genomic_DNA"/>
</dbReference>
<sequence>MRKSGVATAQGALLGEVWNETKRQWCCNYQAIGCGTYVYDIEESTDCSHGVFELWSSTKREKCCQLEGRGCLKRPVGIYDCYAKRPEEWTFKQRDFCCSSTGRGCHRSFESYNCMEGLASWKEDWSLHKKLWCCDTEKVGCATEQFHCETARSTWSATQKSYCCQAHHLGCEEAEKEKKAVVAATTAEAPLYDCRTGWPHHWKSWPEKKQDFCCSNYARGCKDKGGLHAETLQRSTVPVLVPGTPHLSLPTLTEPFDCQADQVNWHSWKSSKKSWCCQNKDVACAEQVPCSARGSASPLRSA</sequence>
<comment type="caution">
    <text evidence="1">The sequence shown here is derived from an EMBL/GenBank/DDBJ whole genome shotgun (WGS) entry which is preliminary data.</text>
</comment>
<evidence type="ECO:0000313" key="1">
    <source>
        <dbReference type="EMBL" id="CAI3972895.1"/>
    </source>
</evidence>
<keyword evidence="4" id="KW-1185">Reference proteome</keyword>
<evidence type="ECO:0000313" key="3">
    <source>
        <dbReference type="EMBL" id="CAL4760207.1"/>
    </source>
</evidence>
<proteinExistence type="predicted"/>
<evidence type="ECO:0000313" key="2">
    <source>
        <dbReference type="EMBL" id="CAL1126270.1"/>
    </source>
</evidence>
<reference evidence="1" key="1">
    <citation type="submission" date="2022-10" db="EMBL/GenBank/DDBJ databases">
        <authorList>
            <person name="Chen Y."/>
            <person name="Dougan E. K."/>
            <person name="Chan C."/>
            <person name="Rhodes N."/>
            <person name="Thang M."/>
        </authorList>
    </citation>
    <scope>NUCLEOTIDE SEQUENCE</scope>
</reference>
<dbReference type="EMBL" id="CAMXCT020000040">
    <property type="protein sequence ID" value="CAL1126270.1"/>
    <property type="molecule type" value="Genomic_DNA"/>
</dbReference>
<organism evidence="1">
    <name type="scientific">Cladocopium goreaui</name>
    <dbReference type="NCBI Taxonomy" id="2562237"/>
    <lineage>
        <taxon>Eukaryota</taxon>
        <taxon>Sar</taxon>
        <taxon>Alveolata</taxon>
        <taxon>Dinophyceae</taxon>
        <taxon>Suessiales</taxon>
        <taxon>Symbiodiniaceae</taxon>
        <taxon>Cladocopium</taxon>
    </lineage>
</organism>
<evidence type="ECO:0000313" key="4">
    <source>
        <dbReference type="Proteomes" id="UP001152797"/>
    </source>
</evidence>
<dbReference type="EMBL" id="CAMXCT010000040">
    <property type="protein sequence ID" value="CAI3972895.1"/>
    <property type="molecule type" value="Genomic_DNA"/>
</dbReference>
<protein>
    <submittedName>
        <fullName evidence="3">Copia protein</fullName>
    </submittedName>
</protein>